<dbReference type="Proteomes" id="UP000809621">
    <property type="component" value="Unassembled WGS sequence"/>
</dbReference>
<evidence type="ECO:0000259" key="5">
    <source>
        <dbReference type="PROSITE" id="PS50931"/>
    </source>
</evidence>
<dbReference type="InterPro" id="IPR000847">
    <property type="entry name" value="LysR_HTH_N"/>
</dbReference>
<organism evidence="6 7">
    <name type="scientific">Vibrio ulleungensis</name>
    <dbReference type="NCBI Taxonomy" id="2807619"/>
    <lineage>
        <taxon>Bacteria</taxon>
        <taxon>Pseudomonadati</taxon>
        <taxon>Pseudomonadota</taxon>
        <taxon>Gammaproteobacteria</taxon>
        <taxon>Vibrionales</taxon>
        <taxon>Vibrionaceae</taxon>
        <taxon>Vibrio</taxon>
    </lineage>
</organism>
<dbReference type="Gene3D" id="3.40.190.10">
    <property type="entry name" value="Periplasmic binding protein-like II"/>
    <property type="match status" value="2"/>
</dbReference>
<keyword evidence="2" id="KW-0805">Transcription regulation</keyword>
<dbReference type="InterPro" id="IPR005119">
    <property type="entry name" value="LysR_subst-bd"/>
</dbReference>
<dbReference type="Pfam" id="PF00126">
    <property type="entry name" value="HTH_1"/>
    <property type="match status" value="1"/>
</dbReference>
<evidence type="ECO:0000256" key="1">
    <source>
        <dbReference type="ARBA" id="ARBA00009437"/>
    </source>
</evidence>
<dbReference type="SUPFAM" id="SSF53850">
    <property type="entry name" value="Periplasmic binding protein-like II"/>
    <property type="match status" value="1"/>
</dbReference>
<evidence type="ECO:0000313" key="6">
    <source>
        <dbReference type="EMBL" id="MBM7037055.1"/>
    </source>
</evidence>
<gene>
    <name evidence="6" type="ORF">JQC93_11635</name>
</gene>
<evidence type="ECO:0000256" key="4">
    <source>
        <dbReference type="ARBA" id="ARBA00023163"/>
    </source>
</evidence>
<comment type="similarity">
    <text evidence="1">Belongs to the LysR transcriptional regulatory family.</text>
</comment>
<keyword evidence="7" id="KW-1185">Reference proteome</keyword>
<dbReference type="SUPFAM" id="SSF46785">
    <property type="entry name" value="Winged helix' DNA-binding domain"/>
    <property type="match status" value="1"/>
</dbReference>
<proteinExistence type="inferred from homology"/>
<reference evidence="6 7" key="1">
    <citation type="submission" date="2021-02" db="EMBL/GenBank/DDBJ databases">
        <authorList>
            <person name="Park J.-S."/>
        </authorList>
    </citation>
    <scope>NUCLEOTIDE SEQUENCE [LARGE SCALE GENOMIC DNA]</scope>
    <source>
        <strain evidence="6 7">188UL20-2</strain>
    </source>
</reference>
<dbReference type="Gene3D" id="1.10.10.10">
    <property type="entry name" value="Winged helix-like DNA-binding domain superfamily/Winged helix DNA-binding domain"/>
    <property type="match status" value="1"/>
</dbReference>
<name>A0ABS2HHN6_9VIBR</name>
<dbReference type="PROSITE" id="PS50931">
    <property type="entry name" value="HTH_LYSR"/>
    <property type="match status" value="1"/>
</dbReference>
<dbReference type="PANTHER" id="PTHR30118">
    <property type="entry name" value="HTH-TYPE TRANSCRIPTIONAL REGULATOR LEUO-RELATED"/>
    <property type="match status" value="1"/>
</dbReference>
<keyword evidence="4" id="KW-0804">Transcription</keyword>
<dbReference type="InterPro" id="IPR036390">
    <property type="entry name" value="WH_DNA-bd_sf"/>
</dbReference>
<evidence type="ECO:0000256" key="3">
    <source>
        <dbReference type="ARBA" id="ARBA00023125"/>
    </source>
</evidence>
<accession>A0ABS2HHN6</accession>
<evidence type="ECO:0000313" key="7">
    <source>
        <dbReference type="Proteomes" id="UP000809621"/>
    </source>
</evidence>
<dbReference type="RefSeq" id="WP_205158610.1">
    <property type="nucleotide sequence ID" value="NZ_JAFEUM010000004.1"/>
</dbReference>
<dbReference type="InterPro" id="IPR050389">
    <property type="entry name" value="LysR-type_TF"/>
</dbReference>
<evidence type="ECO:0000256" key="2">
    <source>
        <dbReference type="ARBA" id="ARBA00023015"/>
    </source>
</evidence>
<comment type="caution">
    <text evidence="6">The sequence shown here is derived from an EMBL/GenBank/DDBJ whole genome shotgun (WGS) entry which is preliminary data.</text>
</comment>
<feature type="domain" description="HTH lysR-type" evidence="5">
    <location>
        <begin position="1"/>
        <end position="58"/>
    </location>
</feature>
<protein>
    <submittedName>
        <fullName evidence="6">LysR family transcriptional regulator</fullName>
    </submittedName>
</protein>
<dbReference type="EMBL" id="JAFEUM010000004">
    <property type="protein sequence ID" value="MBM7037055.1"/>
    <property type="molecule type" value="Genomic_DNA"/>
</dbReference>
<dbReference type="Pfam" id="PF03466">
    <property type="entry name" value="LysR_substrate"/>
    <property type="match status" value="1"/>
</dbReference>
<sequence length="281" mass="31566">MDLNLLTTFLSVYKNRSITLAAEELDVSQPAVSASLKRLEAVVGKSLYVREGRGIAPTGAAVALANKIQSPMSVLETVEQKQEQINLYCSEVVLHKVSHIEQMHTVVTPLNEQEVIDDLNTQKVDLVIDAMVTRKQSVIVEEIYQEDGVCVTRKDHPRIGDTMTREQYFAERHIALKIRRNNMGTLEHIANEPIEPRKVSIETESLASMIGLAAITDYIGSTTRSFAETFAPRLGLNIHEIPFGVKPIPLSMLYHRRYASDPFHKAKRKEIVEAITGRTYK</sequence>
<keyword evidence="3" id="KW-0238">DNA-binding</keyword>
<dbReference type="PRINTS" id="PR00039">
    <property type="entry name" value="HTHLYSR"/>
</dbReference>
<dbReference type="PANTHER" id="PTHR30118:SF6">
    <property type="entry name" value="HTH-TYPE TRANSCRIPTIONAL REGULATOR LEUO"/>
    <property type="match status" value="1"/>
</dbReference>
<dbReference type="InterPro" id="IPR036388">
    <property type="entry name" value="WH-like_DNA-bd_sf"/>
</dbReference>